<dbReference type="Gene3D" id="1.10.260.40">
    <property type="entry name" value="lambda repressor-like DNA-binding domains"/>
    <property type="match status" value="1"/>
</dbReference>
<dbReference type="EMBL" id="BAAAKJ010000121">
    <property type="protein sequence ID" value="GAA1392082.1"/>
    <property type="molecule type" value="Genomic_DNA"/>
</dbReference>
<dbReference type="RefSeq" id="WP_344332755.1">
    <property type="nucleotide sequence ID" value="NZ_BAAAKJ010000121.1"/>
</dbReference>
<dbReference type="Proteomes" id="UP001499863">
    <property type="component" value="Unassembled WGS sequence"/>
</dbReference>
<protein>
    <recommendedName>
        <fullName evidence="1">HTH cro/C1-type domain-containing protein</fullName>
    </recommendedName>
</protein>
<gene>
    <name evidence="2" type="ORF">GCM10009639_22920</name>
</gene>
<sequence>MGWAERELHPGRSARDLYGSEIRRLRKLHGNMSLSRLAVILNVSKGHLSRIEGGDSKVPEGLSETLDLAFNTDGSFLRLYPLASKEDFPDKYKRFMELAERAIRHEALRDHRAGAPPDGGRCPCCAPGRRAVCGAGGD</sequence>
<organism evidence="2 3">
    <name type="scientific">Kitasatospora putterlickiae</name>
    <dbReference type="NCBI Taxonomy" id="221725"/>
    <lineage>
        <taxon>Bacteria</taxon>
        <taxon>Bacillati</taxon>
        <taxon>Actinomycetota</taxon>
        <taxon>Actinomycetes</taxon>
        <taxon>Kitasatosporales</taxon>
        <taxon>Streptomycetaceae</taxon>
        <taxon>Kitasatospora</taxon>
    </lineage>
</organism>
<dbReference type="CDD" id="cd00093">
    <property type="entry name" value="HTH_XRE"/>
    <property type="match status" value="1"/>
</dbReference>
<evidence type="ECO:0000313" key="3">
    <source>
        <dbReference type="Proteomes" id="UP001499863"/>
    </source>
</evidence>
<evidence type="ECO:0000259" key="1">
    <source>
        <dbReference type="PROSITE" id="PS50943"/>
    </source>
</evidence>
<keyword evidence="3" id="KW-1185">Reference proteome</keyword>
<dbReference type="SMART" id="SM00530">
    <property type="entry name" value="HTH_XRE"/>
    <property type="match status" value="1"/>
</dbReference>
<accession>A0ABN1XX23</accession>
<feature type="domain" description="HTH cro/C1-type" evidence="1">
    <location>
        <begin position="22"/>
        <end position="77"/>
    </location>
</feature>
<dbReference type="PROSITE" id="PS50943">
    <property type="entry name" value="HTH_CROC1"/>
    <property type="match status" value="1"/>
</dbReference>
<comment type="caution">
    <text evidence="2">The sequence shown here is derived from an EMBL/GenBank/DDBJ whole genome shotgun (WGS) entry which is preliminary data.</text>
</comment>
<dbReference type="InterPro" id="IPR010982">
    <property type="entry name" value="Lambda_DNA-bd_dom_sf"/>
</dbReference>
<dbReference type="InterPro" id="IPR001387">
    <property type="entry name" value="Cro/C1-type_HTH"/>
</dbReference>
<name>A0ABN1XX23_9ACTN</name>
<dbReference type="SUPFAM" id="SSF47413">
    <property type="entry name" value="lambda repressor-like DNA-binding domains"/>
    <property type="match status" value="1"/>
</dbReference>
<evidence type="ECO:0000313" key="2">
    <source>
        <dbReference type="EMBL" id="GAA1392082.1"/>
    </source>
</evidence>
<reference evidence="2 3" key="1">
    <citation type="journal article" date="2019" name="Int. J. Syst. Evol. Microbiol.">
        <title>The Global Catalogue of Microorganisms (GCM) 10K type strain sequencing project: providing services to taxonomists for standard genome sequencing and annotation.</title>
        <authorList>
            <consortium name="The Broad Institute Genomics Platform"/>
            <consortium name="The Broad Institute Genome Sequencing Center for Infectious Disease"/>
            <person name="Wu L."/>
            <person name="Ma J."/>
        </authorList>
    </citation>
    <scope>NUCLEOTIDE SEQUENCE [LARGE SCALE GENOMIC DNA]</scope>
    <source>
        <strain evidence="2 3">JCM 12393</strain>
    </source>
</reference>
<proteinExistence type="predicted"/>